<evidence type="ECO:0000256" key="1">
    <source>
        <dbReference type="SAM" id="Phobius"/>
    </source>
</evidence>
<dbReference type="PANTHER" id="PTHR23530:SF1">
    <property type="entry name" value="PERMEASE, MAJOR FACILITATOR SUPERFAMILY-RELATED"/>
    <property type="match status" value="1"/>
</dbReference>
<dbReference type="Pfam" id="PF07690">
    <property type="entry name" value="MFS_1"/>
    <property type="match status" value="1"/>
</dbReference>
<keyword evidence="3" id="KW-1185">Reference proteome</keyword>
<gene>
    <name evidence="2" type="ORF">BC793_10497</name>
</gene>
<dbReference type="GO" id="GO:0022857">
    <property type="term" value="F:transmembrane transporter activity"/>
    <property type="evidence" value="ECO:0007669"/>
    <property type="project" value="InterPro"/>
</dbReference>
<dbReference type="Proteomes" id="UP000245697">
    <property type="component" value="Unassembled WGS sequence"/>
</dbReference>
<dbReference type="InterPro" id="IPR036259">
    <property type="entry name" value="MFS_trans_sf"/>
</dbReference>
<keyword evidence="1" id="KW-1133">Transmembrane helix</keyword>
<feature type="transmembrane region" description="Helical" evidence="1">
    <location>
        <begin position="58"/>
        <end position="76"/>
    </location>
</feature>
<feature type="transmembrane region" description="Helical" evidence="1">
    <location>
        <begin position="322"/>
        <end position="343"/>
    </location>
</feature>
<reference evidence="2 3" key="1">
    <citation type="submission" date="2018-05" db="EMBL/GenBank/DDBJ databases">
        <title>Genomic Encyclopedia of Archaeal and Bacterial Type Strains, Phase II (KMG-II): from individual species to whole genera.</title>
        <authorList>
            <person name="Goeker M."/>
        </authorList>
    </citation>
    <scope>NUCLEOTIDE SEQUENCE [LARGE SCALE GENOMIC DNA]</scope>
    <source>
        <strain evidence="2 3">DSM 45184</strain>
    </source>
</reference>
<dbReference type="AlphaFoldDB" id="A0A316FP10"/>
<sequence length="370" mass="37511">MHALQDSVLLYPVYALLFADAGLTTGEISSLFAIWSVVSFLCEIPAGALADVWSRKRLYALGEVISAAGWAVWLIRPDYAGFAAGFVLWGLGGAFASGSLEALVYDRLGDGTAYTRLIGRARMVGLLAMLAATLLAGPAFQAGGYLLVGMISIATVTAGGLLALLLPEKPPGGTDDTTAGDTDEAGGYLAVLRAGLRSVTGSARVLRVLAVAMAVPGFSALDEYLPLLAREMGAPTPAVPLLFALTALAMAAGSGLAGRLAPDSPRPLVGALALAAVLLAAGSPVPHPAGMVPVSAAFGLLQFAMVHAEARLQNAITGPARATALSVAGFGAEVVALILYAAFGLPVALPLLCALMAVPLLLTALLSVQP</sequence>
<evidence type="ECO:0000313" key="2">
    <source>
        <dbReference type="EMBL" id="PWK49426.1"/>
    </source>
</evidence>
<comment type="caution">
    <text evidence="2">The sequence shown here is derived from an EMBL/GenBank/DDBJ whole genome shotgun (WGS) entry which is preliminary data.</text>
</comment>
<feature type="transmembrane region" description="Helical" evidence="1">
    <location>
        <begin position="82"/>
        <end position="105"/>
    </location>
</feature>
<dbReference type="PANTHER" id="PTHR23530">
    <property type="entry name" value="TRANSPORT PROTEIN-RELATED"/>
    <property type="match status" value="1"/>
</dbReference>
<feature type="transmembrane region" description="Helical" evidence="1">
    <location>
        <begin position="142"/>
        <end position="166"/>
    </location>
</feature>
<dbReference type="SUPFAM" id="SSF103473">
    <property type="entry name" value="MFS general substrate transporter"/>
    <property type="match status" value="1"/>
</dbReference>
<feature type="transmembrane region" description="Helical" evidence="1">
    <location>
        <begin position="349"/>
        <end position="368"/>
    </location>
</feature>
<feature type="transmembrane region" description="Helical" evidence="1">
    <location>
        <begin position="117"/>
        <end position="136"/>
    </location>
</feature>
<keyword evidence="1" id="KW-0472">Membrane</keyword>
<evidence type="ECO:0000313" key="3">
    <source>
        <dbReference type="Proteomes" id="UP000245697"/>
    </source>
</evidence>
<dbReference type="InterPro" id="IPR053160">
    <property type="entry name" value="MFS_DHA3_Transporter"/>
</dbReference>
<dbReference type="InterPro" id="IPR011701">
    <property type="entry name" value="MFS"/>
</dbReference>
<feature type="transmembrane region" description="Helical" evidence="1">
    <location>
        <begin position="205"/>
        <end position="221"/>
    </location>
</feature>
<feature type="transmembrane region" description="Helical" evidence="1">
    <location>
        <begin position="268"/>
        <end position="285"/>
    </location>
</feature>
<feature type="transmembrane region" description="Helical" evidence="1">
    <location>
        <begin position="28"/>
        <end position="46"/>
    </location>
</feature>
<dbReference type="EMBL" id="QGGR01000004">
    <property type="protein sequence ID" value="PWK49426.1"/>
    <property type="molecule type" value="Genomic_DNA"/>
</dbReference>
<feature type="transmembrane region" description="Helical" evidence="1">
    <location>
        <begin position="291"/>
        <end position="310"/>
    </location>
</feature>
<proteinExistence type="predicted"/>
<accession>A0A316FP10</accession>
<feature type="transmembrane region" description="Helical" evidence="1">
    <location>
        <begin position="241"/>
        <end position="261"/>
    </location>
</feature>
<dbReference type="RefSeq" id="WP_109591694.1">
    <property type="nucleotide sequence ID" value="NZ_BONA01000025.1"/>
</dbReference>
<protein>
    <submittedName>
        <fullName evidence="2">MFS transporter</fullName>
    </submittedName>
</protein>
<keyword evidence="1" id="KW-0812">Transmembrane</keyword>
<name>A0A316FP10_9ACTN</name>
<organism evidence="2 3">
    <name type="scientific">Actinoplanes xinjiangensis</name>
    <dbReference type="NCBI Taxonomy" id="512350"/>
    <lineage>
        <taxon>Bacteria</taxon>
        <taxon>Bacillati</taxon>
        <taxon>Actinomycetota</taxon>
        <taxon>Actinomycetes</taxon>
        <taxon>Micromonosporales</taxon>
        <taxon>Micromonosporaceae</taxon>
        <taxon>Actinoplanes</taxon>
    </lineage>
</organism>
<dbReference type="OrthoDB" id="350307at2"/>
<dbReference type="Gene3D" id="1.20.1250.20">
    <property type="entry name" value="MFS general substrate transporter like domains"/>
    <property type="match status" value="1"/>
</dbReference>